<dbReference type="HOGENOM" id="CLU_1105780_0_0_0"/>
<dbReference type="Proteomes" id="UP000001029">
    <property type="component" value="Chromosome"/>
</dbReference>
<evidence type="ECO:0000313" key="2">
    <source>
        <dbReference type="EMBL" id="ACC97881.1"/>
    </source>
</evidence>
<gene>
    <name evidence="2" type="ordered locus">Emin_0322</name>
</gene>
<reference evidence="2 3" key="1">
    <citation type="journal article" date="2009" name="Appl. Environ. Microbiol.">
        <title>Genomic analysis of 'Elusimicrobium minutum,' the first cultivated representative of the phylum 'Elusimicrobia' (formerly termite group 1).</title>
        <authorList>
            <person name="Herlemann D.P.R."/>
            <person name="Geissinger O."/>
            <person name="Ikeda-Ohtsubo W."/>
            <person name="Kunin V."/>
            <person name="Sun H."/>
            <person name="Lapidus A."/>
            <person name="Hugenholtz P."/>
            <person name="Brune A."/>
        </authorList>
    </citation>
    <scope>NUCLEOTIDE SEQUENCE [LARGE SCALE GENOMIC DNA]</scope>
    <source>
        <strain evidence="2 3">Pei191</strain>
    </source>
</reference>
<evidence type="ECO:0000313" key="3">
    <source>
        <dbReference type="Proteomes" id="UP000001029"/>
    </source>
</evidence>
<name>B2KBX7_ELUMP</name>
<organism evidence="2 3">
    <name type="scientific">Elusimicrobium minutum (strain Pei191)</name>
    <dbReference type="NCBI Taxonomy" id="445932"/>
    <lineage>
        <taxon>Bacteria</taxon>
        <taxon>Pseudomonadati</taxon>
        <taxon>Elusimicrobiota</taxon>
        <taxon>Elusimicrobia</taxon>
        <taxon>Elusimicrobiales</taxon>
        <taxon>Elusimicrobiaceae</taxon>
        <taxon>Elusimicrobium</taxon>
    </lineage>
</organism>
<keyword evidence="3" id="KW-1185">Reference proteome</keyword>
<evidence type="ECO:0000256" key="1">
    <source>
        <dbReference type="SAM" id="SignalP"/>
    </source>
</evidence>
<dbReference type="EMBL" id="CP001055">
    <property type="protein sequence ID" value="ACC97881.1"/>
    <property type="molecule type" value="Genomic_DNA"/>
</dbReference>
<dbReference type="KEGG" id="emi:Emin_0322"/>
<sequence length="251" mass="28520">MRKFFILFILPLMLVCARAGVEEDLDIKIPRNIKDEKIKLKEKILEQVKRSDTGITVTINDAFDPDLSEQHGVFLKAEPIISGSLHNGKVKAITGIDIKDRALLIDFTVLGAQEDKKQKQIGNFNPKKYKKEDKEITLYLPAKYRFKQYTENTNDGNVIFYEKTSSESLRVDITYETDSSKIAKPLITIINDAALNGANPLLILNNILPNHPDFKYLKDIIPAKKEDEANPIVIYKTVSKNTVTLTYFIFG</sequence>
<proteinExistence type="predicted"/>
<accession>B2KBX7</accession>
<dbReference type="RefSeq" id="WP_012414496.1">
    <property type="nucleotide sequence ID" value="NC_010644.1"/>
</dbReference>
<keyword evidence="1" id="KW-0732">Signal</keyword>
<protein>
    <submittedName>
        <fullName evidence="2">Uncharacterized protein</fullName>
    </submittedName>
</protein>
<feature type="chain" id="PRO_5002777707" evidence="1">
    <location>
        <begin position="20"/>
        <end position="251"/>
    </location>
</feature>
<dbReference type="AlphaFoldDB" id="B2KBX7"/>
<feature type="signal peptide" evidence="1">
    <location>
        <begin position="1"/>
        <end position="19"/>
    </location>
</feature>